<gene>
    <name evidence="1" type="ORF">ILEXP_LOCUS20413</name>
</gene>
<proteinExistence type="predicted"/>
<dbReference type="Proteomes" id="UP001642360">
    <property type="component" value="Unassembled WGS sequence"/>
</dbReference>
<evidence type="ECO:0000313" key="2">
    <source>
        <dbReference type="Proteomes" id="UP001642360"/>
    </source>
</evidence>
<keyword evidence="2" id="KW-1185">Reference proteome</keyword>
<reference evidence="1 2" key="1">
    <citation type="submission" date="2024-02" db="EMBL/GenBank/DDBJ databases">
        <authorList>
            <person name="Vignale AGUSTIN F."/>
            <person name="Sosa J E."/>
            <person name="Modenutti C."/>
        </authorList>
    </citation>
    <scope>NUCLEOTIDE SEQUENCE [LARGE SCALE GENOMIC DNA]</scope>
</reference>
<organism evidence="1 2">
    <name type="scientific">Ilex paraguariensis</name>
    <name type="common">yerba mate</name>
    <dbReference type="NCBI Taxonomy" id="185542"/>
    <lineage>
        <taxon>Eukaryota</taxon>
        <taxon>Viridiplantae</taxon>
        <taxon>Streptophyta</taxon>
        <taxon>Embryophyta</taxon>
        <taxon>Tracheophyta</taxon>
        <taxon>Spermatophyta</taxon>
        <taxon>Magnoliopsida</taxon>
        <taxon>eudicotyledons</taxon>
        <taxon>Gunneridae</taxon>
        <taxon>Pentapetalae</taxon>
        <taxon>asterids</taxon>
        <taxon>campanulids</taxon>
        <taxon>Aquifoliales</taxon>
        <taxon>Aquifoliaceae</taxon>
        <taxon>Ilex</taxon>
    </lineage>
</organism>
<dbReference type="AlphaFoldDB" id="A0ABC8SAK5"/>
<feature type="non-terminal residue" evidence="1">
    <location>
        <position position="66"/>
    </location>
</feature>
<evidence type="ECO:0000313" key="1">
    <source>
        <dbReference type="EMBL" id="CAK9152199.1"/>
    </source>
</evidence>
<accession>A0ABC8SAK5</accession>
<sequence length="66" mass="7152">ADHGKYNEALLANLNLKTKPKRDKGGDKQGITKYKKEKGNQGFNGRVDAYYIGEPTGTGIGRIGLS</sequence>
<dbReference type="EMBL" id="CAUOFW020002236">
    <property type="protein sequence ID" value="CAK9152199.1"/>
    <property type="molecule type" value="Genomic_DNA"/>
</dbReference>
<protein>
    <submittedName>
        <fullName evidence="1">Uncharacterized protein</fullName>
    </submittedName>
</protein>
<comment type="caution">
    <text evidence="1">The sequence shown here is derived from an EMBL/GenBank/DDBJ whole genome shotgun (WGS) entry which is preliminary data.</text>
</comment>
<name>A0ABC8SAK5_9AQUA</name>
<feature type="non-terminal residue" evidence="1">
    <location>
        <position position="1"/>
    </location>
</feature>